<organism evidence="1">
    <name type="scientific">Spironucleus salmonicida</name>
    <dbReference type="NCBI Taxonomy" id="348837"/>
    <lineage>
        <taxon>Eukaryota</taxon>
        <taxon>Metamonada</taxon>
        <taxon>Diplomonadida</taxon>
        <taxon>Hexamitidae</taxon>
        <taxon>Hexamitinae</taxon>
        <taxon>Spironucleus</taxon>
    </lineage>
</organism>
<reference evidence="2" key="2">
    <citation type="submission" date="2020-12" db="EMBL/GenBank/DDBJ databases">
        <title>New Spironucleus salmonicida genome in near-complete chromosomes.</title>
        <authorList>
            <person name="Xu F."/>
            <person name="Kurt Z."/>
            <person name="Jimenez-Gonzalez A."/>
            <person name="Astvaldsson A."/>
            <person name="Andersson J.O."/>
            <person name="Svard S.G."/>
        </authorList>
    </citation>
    <scope>NUCLEOTIDE SEQUENCE</scope>
    <source>
        <strain evidence="2">ATCC 50377</strain>
    </source>
</reference>
<dbReference type="EMBL" id="KI546038">
    <property type="protein sequence ID" value="EST47634.1"/>
    <property type="molecule type" value="Genomic_DNA"/>
</dbReference>
<dbReference type="AlphaFoldDB" id="V6M2Z3"/>
<gene>
    <name evidence="1" type="ORF">SS50377_12328</name>
    <name evidence="2" type="ORF">SS50377_23057</name>
</gene>
<dbReference type="VEuPathDB" id="GiardiaDB:SS50377_23057"/>
<dbReference type="EMBL" id="AUWU02000003">
    <property type="protein sequence ID" value="KAH0575424.1"/>
    <property type="molecule type" value="Genomic_DNA"/>
</dbReference>
<accession>V6M2Z3</accession>
<name>V6M2Z3_9EUKA</name>
<proteinExistence type="predicted"/>
<reference evidence="1 2" key="1">
    <citation type="journal article" date="2014" name="PLoS Genet.">
        <title>The Genome of Spironucleus salmonicida Highlights a Fish Pathogen Adapted to Fluctuating Environments.</title>
        <authorList>
            <person name="Xu F."/>
            <person name="Jerlstrom-Hultqvist J."/>
            <person name="Einarsson E."/>
            <person name="Astvaldsson A."/>
            <person name="Svard S.G."/>
            <person name="Andersson J.O."/>
        </authorList>
    </citation>
    <scope>NUCLEOTIDE SEQUENCE</scope>
    <source>
        <strain evidence="2">ATCC 50377</strain>
    </source>
</reference>
<evidence type="ECO:0000313" key="1">
    <source>
        <dbReference type="EMBL" id="EST47634.1"/>
    </source>
</evidence>
<dbReference type="Proteomes" id="UP000018208">
    <property type="component" value="Unassembled WGS sequence"/>
</dbReference>
<evidence type="ECO:0000313" key="3">
    <source>
        <dbReference type="Proteomes" id="UP000018208"/>
    </source>
</evidence>
<keyword evidence="3" id="KW-1185">Reference proteome</keyword>
<sequence length="324" mass="37534">MKPNSYVGHQMKKYYNSLAKKTDTYYYAKAFTTAQNDPPTLVQLQAQEEQFLLQSIQDAHGFTSGEARNAHMNIEQFLEKTSPSLVKQRPLDMLKNMKSMAKTQTEIVCDAQKEAENEQQKELELQQLEHIAEVKKTSVAFGAQLSEKERKGLVQQTQFLNVQDERLQHQSLSEYIDGQYIVASFIDLKASSLYLHYQEVMFTVDFVNKFIISQEFYEFVQVNTTKCEYKHAIDVLVKNWSQNLMKNLVTLIEVKVQEMRLPVIQKRPRSYLQMLIGSNSAFVQFAVSYIVAKLSQYTIMPDPYSRFPILQPPGKHENLLVSIF</sequence>
<protein>
    <submittedName>
        <fullName evidence="1">Uncharacterized protein</fullName>
    </submittedName>
</protein>
<evidence type="ECO:0000313" key="2">
    <source>
        <dbReference type="EMBL" id="KAH0575424.1"/>
    </source>
</evidence>